<proteinExistence type="predicted"/>
<dbReference type="AlphaFoldDB" id="A0A8D9EA89"/>
<accession>A0A8D9EA89</accession>
<reference evidence="1" key="1">
    <citation type="submission" date="2021-05" db="EMBL/GenBank/DDBJ databases">
        <authorList>
            <person name="Alioto T."/>
            <person name="Alioto T."/>
            <person name="Gomez Garrido J."/>
        </authorList>
    </citation>
    <scope>NUCLEOTIDE SEQUENCE</scope>
</reference>
<name>A0A8D9EA89_9HEMI</name>
<sequence>METPLPTLCSVPVGTLSTLSFSFSSSLPSLHSLLFSIPLFLLLSFTFPNSLLPCSGHLSLIPLFLPVFAFSFHESFEIKFNLTPEPEALQGRRVRVLTTFSLII</sequence>
<dbReference type="EMBL" id="HBUF01484398">
    <property type="protein sequence ID" value="CAG6745109.1"/>
    <property type="molecule type" value="Transcribed_RNA"/>
</dbReference>
<protein>
    <submittedName>
        <fullName evidence="1">Uncharacterized protein</fullName>
    </submittedName>
</protein>
<organism evidence="1">
    <name type="scientific">Cacopsylla melanoneura</name>
    <dbReference type="NCBI Taxonomy" id="428564"/>
    <lineage>
        <taxon>Eukaryota</taxon>
        <taxon>Metazoa</taxon>
        <taxon>Ecdysozoa</taxon>
        <taxon>Arthropoda</taxon>
        <taxon>Hexapoda</taxon>
        <taxon>Insecta</taxon>
        <taxon>Pterygota</taxon>
        <taxon>Neoptera</taxon>
        <taxon>Paraneoptera</taxon>
        <taxon>Hemiptera</taxon>
        <taxon>Sternorrhyncha</taxon>
        <taxon>Psylloidea</taxon>
        <taxon>Psyllidae</taxon>
        <taxon>Psyllinae</taxon>
        <taxon>Cacopsylla</taxon>
    </lineage>
</organism>
<evidence type="ECO:0000313" key="1">
    <source>
        <dbReference type="EMBL" id="CAG6745109.1"/>
    </source>
</evidence>